<dbReference type="GO" id="GO:0003723">
    <property type="term" value="F:RNA binding"/>
    <property type="evidence" value="ECO:0007669"/>
    <property type="project" value="UniProtKB-KW"/>
</dbReference>
<evidence type="ECO:0000313" key="8">
    <source>
        <dbReference type="EMBL" id="KAF0976920.1"/>
    </source>
</evidence>
<dbReference type="EMBL" id="VFQX01000036">
    <property type="protein sequence ID" value="KAF0976920.1"/>
    <property type="molecule type" value="Genomic_DNA"/>
</dbReference>
<dbReference type="InterPro" id="IPR000999">
    <property type="entry name" value="RNase_III_dom"/>
</dbReference>
<sequence length="207" mass="23548">MKKRNIAKFLRMLRKEGGEISSFSSSSLISEHPVVSSSSSANMNSLCKKSIVKIQKRLKYKFNDRIWLEQALTRRSFVLESISTQVDEQANQRLEFIGDRVLELAVARILFVKNSGDNEGELNTKLKYCVNNTTLATIATRLRLGKYLIVGKGEEMCGIRENQKVLADTLEAIIGAIYFDSNEDMKRVCKFVARHFKTYLKQILASN</sequence>
<dbReference type="Gene3D" id="1.10.1520.10">
    <property type="entry name" value="Ribonuclease III domain"/>
    <property type="match status" value="1"/>
</dbReference>
<dbReference type="FunFam" id="1.10.1520.10:FF:000001">
    <property type="entry name" value="Ribonuclease 3"/>
    <property type="match status" value="1"/>
</dbReference>
<dbReference type="AlphaFoldDB" id="A0A6A5BT03"/>
<dbReference type="OrthoDB" id="6978002at2759"/>
<dbReference type="GO" id="GO:0034475">
    <property type="term" value="P:U4 snRNA 3'-end processing"/>
    <property type="evidence" value="ECO:0007669"/>
    <property type="project" value="UniProtKB-ARBA"/>
</dbReference>
<organism evidence="8 9">
    <name type="scientific">Naegleria fowleri</name>
    <name type="common">Brain eating amoeba</name>
    <dbReference type="NCBI Taxonomy" id="5763"/>
    <lineage>
        <taxon>Eukaryota</taxon>
        <taxon>Discoba</taxon>
        <taxon>Heterolobosea</taxon>
        <taxon>Tetramitia</taxon>
        <taxon>Eutetramitia</taxon>
        <taxon>Vahlkampfiidae</taxon>
        <taxon>Naegleria</taxon>
    </lineage>
</organism>
<dbReference type="EC" id="3.1.26.3" evidence="2"/>
<evidence type="ECO:0000256" key="4">
    <source>
        <dbReference type="ARBA" id="ARBA00022759"/>
    </source>
</evidence>
<dbReference type="GO" id="GO:0034963">
    <property type="term" value="P:box C/D sno(s)RNA processing"/>
    <property type="evidence" value="ECO:0007669"/>
    <property type="project" value="UniProtKB-ARBA"/>
</dbReference>
<dbReference type="GO" id="GO:0030847">
    <property type="term" value="P:termination of RNA polymerase II transcription, exosome-dependent"/>
    <property type="evidence" value="ECO:0007669"/>
    <property type="project" value="UniProtKB-ARBA"/>
</dbReference>
<evidence type="ECO:0000256" key="1">
    <source>
        <dbReference type="ARBA" id="ARBA00000109"/>
    </source>
</evidence>
<gene>
    <name evidence="8" type="ORF">FDP41_004215</name>
</gene>
<feature type="domain" description="RNase III" evidence="7">
    <location>
        <begin position="51"/>
        <end position="182"/>
    </location>
</feature>
<dbReference type="VEuPathDB" id="AmoebaDB:NfTy_068320"/>
<dbReference type="Proteomes" id="UP000444721">
    <property type="component" value="Unassembled WGS sequence"/>
</dbReference>
<dbReference type="VEuPathDB" id="AmoebaDB:FDP41_004215"/>
<dbReference type="PROSITE" id="PS50142">
    <property type="entry name" value="RNASE_3_2"/>
    <property type="match status" value="1"/>
</dbReference>
<dbReference type="InterPro" id="IPR036389">
    <property type="entry name" value="RNase_III_sf"/>
</dbReference>
<dbReference type="SMART" id="SM00535">
    <property type="entry name" value="RIBOc"/>
    <property type="match status" value="1"/>
</dbReference>
<accession>A0A6A5BT03</accession>
<dbReference type="CDD" id="cd00593">
    <property type="entry name" value="RIBOc"/>
    <property type="match status" value="1"/>
</dbReference>
<keyword evidence="4" id="KW-0255">Endonuclease</keyword>
<dbReference type="Pfam" id="PF14622">
    <property type="entry name" value="Ribonucleas_3_3"/>
    <property type="match status" value="1"/>
</dbReference>
<dbReference type="VEuPathDB" id="AmoebaDB:NF0041500"/>
<comment type="catalytic activity">
    <reaction evidence="1">
        <text>Endonucleolytic cleavage to 5'-phosphomonoester.</text>
        <dbReference type="EC" id="3.1.26.3"/>
    </reaction>
</comment>
<evidence type="ECO:0000259" key="7">
    <source>
        <dbReference type="PROSITE" id="PS50142"/>
    </source>
</evidence>
<proteinExistence type="predicted"/>
<protein>
    <recommendedName>
        <fullName evidence="2">ribonuclease III</fullName>
        <ecNumber evidence="2">3.1.26.3</ecNumber>
    </recommendedName>
</protein>
<reference evidence="8 9" key="1">
    <citation type="journal article" date="2019" name="Sci. Rep.">
        <title>Nanopore sequencing improves the draft genome of the human pathogenic amoeba Naegleria fowleri.</title>
        <authorList>
            <person name="Liechti N."/>
            <person name="Schurch N."/>
            <person name="Bruggmann R."/>
            <person name="Wittwer M."/>
        </authorList>
    </citation>
    <scope>NUCLEOTIDE SEQUENCE [LARGE SCALE GENOMIC DNA]</scope>
    <source>
        <strain evidence="8 9">ATCC 30894</strain>
    </source>
</reference>
<dbReference type="GeneID" id="68111433"/>
<evidence type="ECO:0000256" key="5">
    <source>
        <dbReference type="ARBA" id="ARBA00022801"/>
    </source>
</evidence>
<keyword evidence="6" id="KW-0694">RNA-binding</keyword>
<evidence type="ECO:0000256" key="3">
    <source>
        <dbReference type="ARBA" id="ARBA00022722"/>
    </source>
</evidence>
<keyword evidence="9" id="KW-1185">Reference proteome</keyword>
<comment type="caution">
    <text evidence="8">The sequence shown here is derived from an EMBL/GenBank/DDBJ whole genome shotgun (WGS) entry which is preliminary data.</text>
</comment>
<keyword evidence="5" id="KW-0378">Hydrolase</keyword>
<dbReference type="RefSeq" id="XP_044561633.1">
    <property type="nucleotide sequence ID" value="XM_044707606.1"/>
</dbReference>
<evidence type="ECO:0000256" key="2">
    <source>
        <dbReference type="ARBA" id="ARBA00012177"/>
    </source>
</evidence>
<evidence type="ECO:0000256" key="6">
    <source>
        <dbReference type="ARBA" id="ARBA00022884"/>
    </source>
</evidence>
<name>A0A6A5BT03_NAEFO</name>
<keyword evidence="3" id="KW-0540">Nuclease</keyword>
<evidence type="ECO:0000313" key="9">
    <source>
        <dbReference type="Proteomes" id="UP000444721"/>
    </source>
</evidence>
<dbReference type="SUPFAM" id="SSF69065">
    <property type="entry name" value="RNase III domain-like"/>
    <property type="match status" value="1"/>
</dbReference>
<dbReference type="PANTHER" id="PTHR14950:SF37">
    <property type="entry name" value="ENDORIBONUCLEASE DICER"/>
    <property type="match status" value="1"/>
</dbReference>
<dbReference type="PANTHER" id="PTHR14950">
    <property type="entry name" value="DICER-RELATED"/>
    <property type="match status" value="1"/>
</dbReference>
<dbReference type="GO" id="GO:0004525">
    <property type="term" value="F:ribonuclease III activity"/>
    <property type="evidence" value="ECO:0007669"/>
    <property type="project" value="UniProtKB-EC"/>
</dbReference>